<evidence type="ECO:0000313" key="2">
    <source>
        <dbReference type="Proteomes" id="UP000239757"/>
    </source>
</evidence>
<evidence type="ECO:0000313" key="1">
    <source>
        <dbReference type="EMBL" id="PPS09965.1"/>
    </source>
</evidence>
<dbReference type="EMBL" id="KZ663794">
    <property type="protein sequence ID" value="PPS09965.1"/>
    <property type="molecule type" value="Genomic_DNA"/>
</dbReference>
<proteinExistence type="predicted"/>
<reference evidence="1 2" key="1">
    <citation type="submission" date="2015-01" db="EMBL/GenBank/DDBJ databases">
        <title>Genome of allotetraploid Gossypium barbadense reveals genomic plasticity and fiber elongation in cotton evolution.</title>
        <authorList>
            <person name="Chen X."/>
            <person name="Liu X."/>
            <person name="Zhao B."/>
            <person name="Zheng H."/>
            <person name="Hu Y."/>
            <person name="Lu G."/>
            <person name="Yang C."/>
            <person name="Chen J."/>
            <person name="Shan C."/>
            <person name="Zhang L."/>
            <person name="Zhou Y."/>
            <person name="Wang L."/>
            <person name="Guo W."/>
            <person name="Bai Y."/>
            <person name="Ruan J."/>
            <person name="Shangguan X."/>
            <person name="Mao Y."/>
            <person name="Jiang J."/>
            <person name="Zhu Y."/>
            <person name="Lei J."/>
            <person name="Kang H."/>
            <person name="Chen S."/>
            <person name="He X."/>
            <person name="Wang R."/>
            <person name="Wang Y."/>
            <person name="Chen J."/>
            <person name="Wang L."/>
            <person name="Yu S."/>
            <person name="Wang B."/>
            <person name="Wei J."/>
            <person name="Song S."/>
            <person name="Lu X."/>
            <person name="Gao Z."/>
            <person name="Gu W."/>
            <person name="Deng X."/>
            <person name="Ma D."/>
            <person name="Wang S."/>
            <person name="Liang W."/>
            <person name="Fang L."/>
            <person name="Cai C."/>
            <person name="Zhu X."/>
            <person name="Zhou B."/>
            <person name="Zhang Y."/>
            <person name="Chen Z."/>
            <person name="Xu S."/>
            <person name="Zhu R."/>
            <person name="Wang S."/>
            <person name="Zhang T."/>
            <person name="Zhao G."/>
        </authorList>
    </citation>
    <scope>NUCLEOTIDE SEQUENCE [LARGE SCALE GENOMIC DNA]</scope>
    <source>
        <strain evidence="2">cv. Xinhai21</strain>
        <tissue evidence="1">Leaf</tissue>
    </source>
</reference>
<dbReference type="OrthoDB" id="1932122at2759"/>
<accession>A0A2P5Y300</accession>
<gene>
    <name evidence="1" type="ORF">GOBAR_AA10668</name>
</gene>
<dbReference type="PANTHER" id="PTHR35312">
    <property type="entry name" value="OS07G0641800 PROTEIN"/>
    <property type="match status" value="1"/>
</dbReference>
<dbReference type="Proteomes" id="UP000239757">
    <property type="component" value="Unassembled WGS sequence"/>
</dbReference>
<protein>
    <submittedName>
        <fullName evidence="1">Uncharacterized protein</fullName>
    </submittedName>
</protein>
<dbReference type="AlphaFoldDB" id="A0A2P5Y300"/>
<sequence>MDEQEFRRLLDLFPVVRSRDYHAESASSRQAASCSASNEAIKDWQDAWHDERKETENQGTDLHDKFWQKLKLTAEKKFYLPLMRNNHTMLNKKERAPSLYRLLKVRLLPAFAEEVGAAEADKLCKAFQHVHRKLVYEGLSFEAAQKFLHS</sequence>
<dbReference type="PANTHER" id="PTHR35312:SF1">
    <property type="entry name" value="OS07G0641800 PROTEIN"/>
    <property type="match status" value="1"/>
</dbReference>
<organism evidence="1 2">
    <name type="scientific">Gossypium barbadense</name>
    <name type="common">Sea Island cotton</name>
    <name type="synonym">Hibiscus barbadensis</name>
    <dbReference type="NCBI Taxonomy" id="3634"/>
    <lineage>
        <taxon>Eukaryota</taxon>
        <taxon>Viridiplantae</taxon>
        <taxon>Streptophyta</taxon>
        <taxon>Embryophyta</taxon>
        <taxon>Tracheophyta</taxon>
        <taxon>Spermatophyta</taxon>
        <taxon>Magnoliopsida</taxon>
        <taxon>eudicotyledons</taxon>
        <taxon>Gunneridae</taxon>
        <taxon>Pentapetalae</taxon>
        <taxon>rosids</taxon>
        <taxon>malvids</taxon>
        <taxon>Malvales</taxon>
        <taxon>Malvaceae</taxon>
        <taxon>Malvoideae</taxon>
        <taxon>Gossypium</taxon>
    </lineage>
</organism>
<name>A0A2P5Y300_GOSBA</name>